<proteinExistence type="predicted"/>
<feature type="modified residue" description="Phosphohistidine" evidence="1">
    <location>
        <position position="58"/>
    </location>
</feature>
<dbReference type="KEGG" id="dcb:C3Y92_03190"/>
<keyword evidence="3" id="KW-0418">Kinase</keyword>
<reference evidence="3 4" key="1">
    <citation type="submission" date="2018-02" db="EMBL/GenBank/DDBJ databases">
        <title>Genome sequence of Desulfovibrio carbinolicus DSM 3852.</title>
        <authorList>
            <person name="Wilbanks E."/>
            <person name="Skennerton C.T."/>
            <person name="Orphan V.J."/>
        </authorList>
    </citation>
    <scope>NUCLEOTIDE SEQUENCE [LARGE SCALE GENOMIC DNA]</scope>
    <source>
        <strain evidence="3 4">DSM 3852</strain>
    </source>
</reference>
<protein>
    <submittedName>
        <fullName evidence="3">Histidine kinase</fullName>
    </submittedName>
</protein>
<evidence type="ECO:0000313" key="4">
    <source>
        <dbReference type="Proteomes" id="UP000293296"/>
    </source>
</evidence>
<dbReference type="Proteomes" id="UP000293296">
    <property type="component" value="Chromosome"/>
</dbReference>
<evidence type="ECO:0000259" key="2">
    <source>
        <dbReference type="PROSITE" id="PS50894"/>
    </source>
</evidence>
<sequence length="108" mass="11069">MHDPRRRALVFLLGEHELLAAEAEEALAVAGPVLAEALARLDQAAAGHNLAACAEAAHGLKGNLLNLGLAELAQTAEHACAAARQGEIAPARRAAATLRQTLATLLPG</sequence>
<dbReference type="GO" id="GO:0000160">
    <property type="term" value="P:phosphorelay signal transduction system"/>
    <property type="evidence" value="ECO:0007669"/>
    <property type="project" value="InterPro"/>
</dbReference>
<dbReference type="RefSeq" id="WP_129349444.1">
    <property type="nucleotide sequence ID" value="NZ_CP026538.1"/>
</dbReference>
<dbReference type="GO" id="GO:0004672">
    <property type="term" value="F:protein kinase activity"/>
    <property type="evidence" value="ECO:0007669"/>
    <property type="project" value="UniProtKB-ARBA"/>
</dbReference>
<dbReference type="Pfam" id="PF01627">
    <property type="entry name" value="Hpt"/>
    <property type="match status" value="1"/>
</dbReference>
<dbReference type="InterPro" id="IPR008207">
    <property type="entry name" value="Sig_transdc_His_kin_Hpt_dom"/>
</dbReference>
<evidence type="ECO:0000256" key="1">
    <source>
        <dbReference type="PROSITE-ProRule" id="PRU00110"/>
    </source>
</evidence>
<dbReference type="Gene3D" id="1.20.120.160">
    <property type="entry name" value="HPT domain"/>
    <property type="match status" value="1"/>
</dbReference>
<accession>A0A4P6HMH6</accession>
<gene>
    <name evidence="3" type="ORF">C3Y92_03190</name>
</gene>
<dbReference type="AlphaFoldDB" id="A0A4P6HMH6"/>
<keyword evidence="3" id="KW-0808">Transferase</keyword>
<dbReference type="PROSITE" id="PS50894">
    <property type="entry name" value="HPT"/>
    <property type="match status" value="1"/>
</dbReference>
<keyword evidence="1" id="KW-0597">Phosphoprotein</keyword>
<dbReference type="EMBL" id="CP026538">
    <property type="protein sequence ID" value="QAZ66298.1"/>
    <property type="molecule type" value="Genomic_DNA"/>
</dbReference>
<name>A0A4P6HMH6_9BACT</name>
<dbReference type="InterPro" id="IPR036641">
    <property type="entry name" value="HPT_dom_sf"/>
</dbReference>
<keyword evidence="4" id="KW-1185">Reference proteome</keyword>
<organism evidence="3 4">
    <name type="scientific">Solidesulfovibrio carbinolicus</name>
    <dbReference type="NCBI Taxonomy" id="296842"/>
    <lineage>
        <taxon>Bacteria</taxon>
        <taxon>Pseudomonadati</taxon>
        <taxon>Thermodesulfobacteriota</taxon>
        <taxon>Desulfovibrionia</taxon>
        <taxon>Desulfovibrionales</taxon>
        <taxon>Desulfovibrionaceae</taxon>
        <taxon>Solidesulfovibrio</taxon>
    </lineage>
</organism>
<dbReference type="SUPFAM" id="SSF47226">
    <property type="entry name" value="Histidine-containing phosphotransfer domain, HPT domain"/>
    <property type="match status" value="1"/>
</dbReference>
<evidence type="ECO:0000313" key="3">
    <source>
        <dbReference type="EMBL" id="QAZ66298.1"/>
    </source>
</evidence>
<feature type="domain" description="HPt" evidence="2">
    <location>
        <begin position="19"/>
        <end position="108"/>
    </location>
</feature>